<sequence length="310" mass="33733">MNVHADYTHPNPGQPILSSIIRGVMRLLFRGLIRPGVPIAIQRAVIRILTAAMPVSGGVQRSRELIAGRPCEWHRLPAGSDKIILYLHGGAYLIGSPATHRGLAAALARTGERDLCVLDYRLAPEHPFPAARDDAVAAYQALLRRGYEPADIVLAGDSAGGHLALITALELDRQGQHMPGALVCFSPVVDFTGEQLHAPESGDPLLNASWIEQAADLFCPPGMDRRNPGLSPINDDLTRLPPLLIQVGEDELLLNDSLRLAEKARIAGVNVQLERYPECWHVFQANTGILKVADLALERVGVFLNKRPRV</sequence>
<gene>
    <name evidence="5" type="ORF">GCM10007418_09090</name>
</gene>
<accession>A0ABQ1P5S6</accession>
<dbReference type="InterPro" id="IPR033140">
    <property type="entry name" value="Lipase_GDXG_put_SER_AS"/>
</dbReference>
<dbReference type="InterPro" id="IPR002168">
    <property type="entry name" value="Lipase_GDXG_HIS_AS"/>
</dbReference>
<name>A0ABQ1P5S6_9GAMM</name>
<evidence type="ECO:0000256" key="3">
    <source>
        <dbReference type="PROSITE-ProRule" id="PRU10038"/>
    </source>
</evidence>
<feature type="active site" evidence="3">
    <location>
        <position position="158"/>
    </location>
</feature>
<evidence type="ECO:0000259" key="4">
    <source>
        <dbReference type="Pfam" id="PF07859"/>
    </source>
</evidence>
<organism evidence="5 6">
    <name type="scientific">Halopseudomonas salina</name>
    <dbReference type="NCBI Taxonomy" id="1323744"/>
    <lineage>
        <taxon>Bacteria</taxon>
        <taxon>Pseudomonadati</taxon>
        <taxon>Pseudomonadota</taxon>
        <taxon>Gammaproteobacteria</taxon>
        <taxon>Pseudomonadales</taxon>
        <taxon>Pseudomonadaceae</taxon>
        <taxon>Halopseudomonas</taxon>
    </lineage>
</organism>
<dbReference type="RefSeq" id="WP_150276155.1">
    <property type="nucleotide sequence ID" value="NZ_BMFF01000002.1"/>
</dbReference>
<dbReference type="PANTHER" id="PTHR48081">
    <property type="entry name" value="AB HYDROLASE SUPERFAMILY PROTEIN C4A8.06C"/>
    <property type="match status" value="1"/>
</dbReference>
<keyword evidence="6" id="KW-1185">Reference proteome</keyword>
<dbReference type="Pfam" id="PF07859">
    <property type="entry name" value="Abhydrolase_3"/>
    <property type="match status" value="1"/>
</dbReference>
<dbReference type="PROSITE" id="PS01174">
    <property type="entry name" value="LIPASE_GDXG_SER"/>
    <property type="match status" value="1"/>
</dbReference>
<dbReference type="SUPFAM" id="SSF53474">
    <property type="entry name" value="alpha/beta-Hydrolases"/>
    <property type="match status" value="1"/>
</dbReference>
<dbReference type="Proteomes" id="UP000638188">
    <property type="component" value="Unassembled WGS sequence"/>
</dbReference>
<keyword evidence="2" id="KW-0378">Hydrolase</keyword>
<evidence type="ECO:0000313" key="5">
    <source>
        <dbReference type="EMBL" id="GGC91616.1"/>
    </source>
</evidence>
<dbReference type="Gene3D" id="3.40.50.1820">
    <property type="entry name" value="alpha/beta hydrolase"/>
    <property type="match status" value="1"/>
</dbReference>
<proteinExistence type="inferred from homology"/>
<dbReference type="PROSITE" id="PS01173">
    <property type="entry name" value="LIPASE_GDXG_HIS"/>
    <property type="match status" value="1"/>
</dbReference>
<protein>
    <submittedName>
        <fullName evidence="5">Esterase</fullName>
    </submittedName>
</protein>
<dbReference type="PANTHER" id="PTHR48081:SF30">
    <property type="entry name" value="ACETYL-HYDROLASE LIPR-RELATED"/>
    <property type="match status" value="1"/>
</dbReference>
<reference evidence="6" key="1">
    <citation type="journal article" date="2019" name="Int. J. Syst. Evol. Microbiol.">
        <title>The Global Catalogue of Microorganisms (GCM) 10K type strain sequencing project: providing services to taxonomists for standard genome sequencing and annotation.</title>
        <authorList>
            <consortium name="The Broad Institute Genomics Platform"/>
            <consortium name="The Broad Institute Genome Sequencing Center for Infectious Disease"/>
            <person name="Wu L."/>
            <person name="Ma J."/>
        </authorList>
    </citation>
    <scope>NUCLEOTIDE SEQUENCE [LARGE SCALE GENOMIC DNA]</scope>
    <source>
        <strain evidence="6">CGMCC 1.12482</strain>
    </source>
</reference>
<evidence type="ECO:0000256" key="1">
    <source>
        <dbReference type="ARBA" id="ARBA00010515"/>
    </source>
</evidence>
<evidence type="ECO:0000256" key="2">
    <source>
        <dbReference type="ARBA" id="ARBA00022801"/>
    </source>
</evidence>
<dbReference type="EMBL" id="BMFF01000002">
    <property type="protein sequence ID" value="GGC91616.1"/>
    <property type="molecule type" value="Genomic_DNA"/>
</dbReference>
<comment type="similarity">
    <text evidence="1">Belongs to the 'GDXG' lipolytic enzyme family.</text>
</comment>
<evidence type="ECO:0000313" key="6">
    <source>
        <dbReference type="Proteomes" id="UP000638188"/>
    </source>
</evidence>
<comment type="caution">
    <text evidence="5">The sequence shown here is derived from an EMBL/GenBank/DDBJ whole genome shotgun (WGS) entry which is preliminary data.</text>
</comment>
<dbReference type="InterPro" id="IPR029058">
    <property type="entry name" value="AB_hydrolase_fold"/>
</dbReference>
<dbReference type="InterPro" id="IPR050300">
    <property type="entry name" value="GDXG_lipolytic_enzyme"/>
</dbReference>
<feature type="domain" description="Alpha/beta hydrolase fold-3" evidence="4">
    <location>
        <begin position="84"/>
        <end position="284"/>
    </location>
</feature>
<dbReference type="InterPro" id="IPR013094">
    <property type="entry name" value="AB_hydrolase_3"/>
</dbReference>